<evidence type="ECO:0000313" key="3">
    <source>
        <dbReference type="Proteomes" id="UP001156601"/>
    </source>
</evidence>
<comment type="caution">
    <text evidence="2">The sequence shown here is derived from an EMBL/GenBank/DDBJ whole genome shotgun (WGS) entry which is preliminary data.</text>
</comment>
<proteinExistence type="predicted"/>
<evidence type="ECO:0000313" key="2">
    <source>
        <dbReference type="EMBL" id="GLR69583.1"/>
    </source>
</evidence>
<feature type="signal peptide" evidence="1">
    <location>
        <begin position="1"/>
        <end position="23"/>
    </location>
</feature>
<keyword evidence="3" id="KW-1185">Reference proteome</keyword>
<dbReference type="AlphaFoldDB" id="A0AA37SUC2"/>
<dbReference type="EMBL" id="BSOT01000005">
    <property type="protein sequence ID" value="GLR69583.1"/>
    <property type="molecule type" value="Genomic_DNA"/>
</dbReference>
<gene>
    <name evidence="2" type="ORF">GCM10007852_04910</name>
</gene>
<organism evidence="2 3">
    <name type="scientific">Agaribacter marinus</name>
    <dbReference type="NCBI Taxonomy" id="1431249"/>
    <lineage>
        <taxon>Bacteria</taxon>
        <taxon>Pseudomonadati</taxon>
        <taxon>Pseudomonadota</taxon>
        <taxon>Gammaproteobacteria</taxon>
        <taxon>Alteromonadales</taxon>
        <taxon>Alteromonadaceae</taxon>
        <taxon>Agaribacter</taxon>
    </lineage>
</organism>
<dbReference type="RefSeq" id="WP_284215905.1">
    <property type="nucleotide sequence ID" value="NZ_BSOT01000005.1"/>
</dbReference>
<reference evidence="2" key="1">
    <citation type="journal article" date="2014" name="Int. J. Syst. Evol. Microbiol.">
        <title>Complete genome sequence of Corynebacterium casei LMG S-19264T (=DSM 44701T), isolated from a smear-ripened cheese.</title>
        <authorList>
            <consortium name="US DOE Joint Genome Institute (JGI-PGF)"/>
            <person name="Walter F."/>
            <person name="Albersmeier A."/>
            <person name="Kalinowski J."/>
            <person name="Ruckert C."/>
        </authorList>
    </citation>
    <scope>NUCLEOTIDE SEQUENCE</scope>
    <source>
        <strain evidence="2">NBRC 110023</strain>
    </source>
</reference>
<dbReference type="Proteomes" id="UP001156601">
    <property type="component" value="Unassembled WGS sequence"/>
</dbReference>
<sequence>MKNIKILFSLCITLLLLVQTAHAKLIRVSDGGLVSDLALEAGLVFRTGFRDLNEKLLAAYNIDVDGQLYDVQFSNSSFNTVFGDSSGLDVSTSNDALRFSQALLDTVLVDNIVNIYDYVPGLVDGCVVALGPCFILTPYEISGTSVLTSAALNYELFFTDQALLNGPSVQFDSDLANFSIFVFADWSLSSDRFSTVDQPLIASFIALYLLVLLCQRKAVKLS</sequence>
<evidence type="ECO:0000256" key="1">
    <source>
        <dbReference type="SAM" id="SignalP"/>
    </source>
</evidence>
<reference evidence="2" key="2">
    <citation type="submission" date="2023-01" db="EMBL/GenBank/DDBJ databases">
        <title>Draft genome sequence of Agaribacter marinus strain NBRC 110023.</title>
        <authorList>
            <person name="Sun Q."/>
            <person name="Mori K."/>
        </authorList>
    </citation>
    <scope>NUCLEOTIDE SEQUENCE</scope>
    <source>
        <strain evidence="2">NBRC 110023</strain>
    </source>
</reference>
<protein>
    <submittedName>
        <fullName evidence="2">Uncharacterized protein</fullName>
    </submittedName>
</protein>
<name>A0AA37SUC2_9ALTE</name>
<feature type="chain" id="PRO_5041362000" evidence="1">
    <location>
        <begin position="24"/>
        <end position="222"/>
    </location>
</feature>
<accession>A0AA37SUC2</accession>
<keyword evidence="1" id="KW-0732">Signal</keyword>